<dbReference type="InterPro" id="IPR058248">
    <property type="entry name" value="Lxx211020-like"/>
</dbReference>
<dbReference type="EMBL" id="JBHLWQ010000100">
    <property type="protein sequence ID" value="MFC0200781.1"/>
    <property type="molecule type" value="Genomic_DNA"/>
</dbReference>
<name>A0ABV6CNH3_9RHOB</name>
<reference evidence="2 3" key="1">
    <citation type="submission" date="2024-09" db="EMBL/GenBank/DDBJ databases">
        <authorList>
            <person name="Sun Q."/>
            <person name="Mori K."/>
        </authorList>
    </citation>
    <scope>NUCLEOTIDE SEQUENCE [LARGE SCALE GENOMIC DNA]</scope>
    <source>
        <strain evidence="2 3">CCM 7904</strain>
    </source>
</reference>
<gene>
    <name evidence="2" type="ORF">ACFFIZ_10770</name>
</gene>
<evidence type="ECO:0000313" key="3">
    <source>
        <dbReference type="Proteomes" id="UP001589795"/>
    </source>
</evidence>
<dbReference type="InterPro" id="IPR036182">
    <property type="entry name" value="PCuAC_sf"/>
</dbReference>
<dbReference type="SUPFAM" id="SSF110087">
    <property type="entry name" value="DR1885-like metal-binding protein"/>
    <property type="match status" value="1"/>
</dbReference>
<accession>A0ABV6CNH3</accession>
<dbReference type="InterPro" id="IPR007410">
    <property type="entry name" value="LpqE-like"/>
</dbReference>
<keyword evidence="1" id="KW-0732">Signal</keyword>
<proteinExistence type="predicted"/>
<organism evidence="2 3">
    <name type="scientific">Paracoccus rhizosphaerae</name>
    <dbReference type="NCBI Taxonomy" id="1133347"/>
    <lineage>
        <taxon>Bacteria</taxon>
        <taxon>Pseudomonadati</taxon>
        <taxon>Pseudomonadota</taxon>
        <taxon>Alphaproteobacteria</taxon>
        <taxon>Rhodobacterales</taxon>
        <taxon>Paracoccaceae</taxon>
        <taxon>Paracoccus</taxon>
    </lineage>
</organism>
<dbReference type="Pfam" id="PF04314">
    <property type="entry name" value="PCuAC"/>
    <property type="match status" value="1"/>
</dbReference>
<evidence type="ECO:0000256" key="1">
    <source>
        <dbReference type="SAM" id="SignalP"/>
    </source>
</evidence>
<protein>
    <submittedName>
        <fullName evidence="2">Copper chaperone PCu(A)C</fullName>
    </submittedName>
</protein>
<evidence type="ECO:0000313" key="2">
    <source>
        <dbReference type="EMBL" id="MFC0200781.1"/>
    </source>
</evidence>
<comment type="caution">
    <text evidence="2">The sequence shown here is derived from an EMBL/GenBank/DDBJ whole genome shotgun (WGS) entry which is preliminary data.</text>
</comment>
<dbReference type="Proteomes" id="UP001589795">
    <property type="component" value="Unassembled WGS sequence"/>
</dbReference>
<dbReference type="Gene3D" id="2.60.40.1890">
    <property type="entry name" value="PCu(A)C copper chaperone"/>
    <property type="match status" value="1"/>
</dbReference>
<keyword evidence="3" id="KW-1185">Reference proteome</keyword>
<feature type="signal peptide" evidence="1">
    <location>
        <begin position="1"/>
        <end position="19"/>
    </location>
</feature>
<dbReference type="PANTHER" id="PTHR36302:SF1">
    <property type="entry name" value="COPPER CHAPERONE PCU(A)C"/>
    <property type="match status" value="1"/>
</dbReference>
<feature type="chain" id="PRO_5046869898" evidence="1">
    <location>
        <begin position="20"/>
        <end position="158"/>
    </location>
</feature>
<sequence>MIKALVAATALAVSLPIMAFAECAEVTQGDITLSGAWSRATVGADRPAVFYVTIRNDGSSDDHLTGITTPVAAMPMLHETVIQDGAARMPHADRIVIPAGDTVSLAPGSYHGMLMELSSALDEGSSFPMTLQFEKAGPIEIKTDVLPIRAREAACAAP</sequence>
<dbReference type="PANTHER" id="PTHR36302">
    <property type="entry name" value="BLR7088 PROTEIN"/>
    <property type="match status" value="1"/>
</dbReference>
<dbReference type="RefSeq" id="WP_265508774.1">
    <property type="nucleotide sequence ID" value="NZ_JAOTBE010000112.1"/>
</dbReference>